<dbReference type="GO" id="GO:0016020">
    <property type="term" value="C:membrane"/>
    <property type="evidence" value="ECO:0007669"/>
    <property type="project" value="UniProtKB-SubCell"/>
</dbReference>
<gene>
    <name evidence="10" type="primary">CSON015013</name>
</gene>
<proteinExistence type="inferred from homology"/>
<dbReference type="PANTHER" id="PTHR23511">
    <property type="entry name" value="SYNAPTIC VESICLE GLYCOPROTEIN 2"/>
    <property type="match status" value="1"/>
</dbReference>
<feature type="domain" description="Major facilitator superfamily (MFS) profile" evidence="9">
    <location>
        <begin position="37"/>
        <end position="529"/>
    </location>
</feature>
<sequence>MCSSDIKRDTSIDVKRAQRSVTLEEALVCTKFGKFNYLITIISGVILSTVLLETLGISFIITNATCDLLLTTQEKGALSAIAFAGIISSSHLWGFLADTKGRRKIIVPALFITSVCSLLSSISNNFYMLVILRYLCGFFVSAGSATIYAYLGEFHDSKTRTRSVMGASIVFGFGCMTLPLLALICLNQEWQFYIPVIDIVYKPWRFFLVVCTLPSILCAIALYKLPESPKYKYSKGHHDVTILILQQVYAFNTGKEPDTFPVTKIVDESETFKKKRVESSDCSDDNNKSIMKLCRKVVDQTFPLFKPPYLNRTCIACILQFGIFVTSNGMYMIFPDILNRIADYTNKVQNGTEAVTLCQVVEYTTFDVGVLENNASATIEQCNQKLDFSTFKNSMMLEVLYAVGFSIIGALINKVGKLPILVFIFFGCGISGIMSVFSTVQLAIILYVILLCCGLTIAVVNAATVDLYPTNLRAMAICLSLMSGRAGSVVGSFVVGIFIETSCNATFIGSGASLIACGVLSFFIPNIMKRKAESSCSTTEKDPETAENEDVTNF</sequence>
<evidence type="ECO:0000313" key="11">
    <source>
        <dbReference type="EMBL" id="SSX28006.1"/>
    </source>
</evidence>
<evidence type="ECO:0000256" key="6">
    <source>
        <dbReference type="ARBA" id="ARBA00023136"/>
    </source>
</evidence>
<dbReference type="SUPFAM" id="SSF103473">
    <property type="entry name" value="MFS general substrate transporter"/>
    <property type="match status" value="1"/>
</dbReference>
<evidence type="ECO:0000256" key="2">
    <source>
        <dbReference type="ARBA" id="ARBA00008335"/>
    </source>
</evidence>
<dbReference type="EMBL" id="UFQS01000919">
    <property type="protein sequence ID" value="SSX07668.1"/>
    <property type="molecule type" value="Genomic_DNA"/>
</dbReference>
<dbReference type="InterPro" id="IPR036259">
    <property type="entry name" value="MFS_trans_sf"/>
</dbReference>
<evidence type="ECO:0000256" key="5">
    <source>
        <dbReference type="ARBA" id="ARBA00022989"/>
    </source>
</evidence>
<feature type="transmembrane region" description="Helical" evidence="8">
    <location>
        <begin position="204"/>
        <end position="225"/>
    </location>
</feature>
<evidence type="ECO:0000259" key="9">
    <source>
        <dbReference type="PROSITE" id="PS50850"/>
    </source>
</evidence>
<feature type="compositionally biased region" description="Acidic residues" evidence="7">
    <location>
        <begin position="545"/>
        <end position="554"/>
    </location>
</feature>
<dbReference type="InterPro" id="IPR011701">
    <property type="entry name" value="MFS"/>
</dbReference>
<dbReference type="VEuPathDB" id="VectorBase:CSON015013"/>
<dbReference type="OMA" id="SFTTNFW"/>
<reference evidence="11" key="2">
    <citation type="submission" date="2018-07" db="EMBL/GenBank/DDBJ databases">
        <authorList>
            <person name="Quirk P.G."/>
            <person name="Krulwich T.A."/>
        </authorList>
    </citation>
    <scope>NUCLEOTIDE SEQUENCE</scope>
</reference>
<dbReference type="EMBL" id="UFQT01000919">
    <property type="protein sequence ID" value="SSX28006.1"/>
    <property type="molecule type" value="Genomic_DNA"/>
</dbReference>
<dbReference type="PROSITE" id="PS50850">
    <property type="entry name" value="MFS"/>
    <property type="match status" value="1"/>
</dbReference>
<dbReference type="GO" id="GO:0022857">
    <property type="term" value="F:transmembrane transporter activity"/>
    <property type="evidence" value="ECO:0007669"/>
    <property type="project" value="InterPro"/>
</dbReference>
<dbReference type="Pfam" id="PF00083">
    <property type="entry name" value="Sugar_tr"/>
    <property type="match status" value="1"/>
</dbReference>
<feature type="transmembrane region" description="Helical" evidence="8">
    <location>
        <begin position="420"/>
        <end position="438"/>
    </location>
</feature>
<evidence type="ECO:0000256" key="8">
    <source>
        <dbReference type="SAM" id="Phobius"/>
    </source>
</evidence>
<feature type="transmembrane region" description="Helical" evidence="8">
    <location>
        <begin position="76"/>
        <end position="96"/>
    </location>
</feature>
<dbReference type="AlphaFoldDB" id="A0A336KU37"/>
<accession>A0A336KU37</accession>
<keyword evidence="5 8" id="KW-1133">Transmembrane helix</keyword>
<name>A0A336KU37_CULSO</name>
<feature type="transmembrane region" description="Helical" evidence="8">
    <location>
        <begin position="128"/>
        <end position="151"/>
    </location>
</feature>
<reference evidence="10" key="1">
    <citation type="submission" date="2018-04" db="EMBL/GenBank/DDBJ databases">
        <authorList>
            <person name="Go L.Y."/>
            <person name="Mitchell J.A."/>
        </authorList>
    </citation>
    <scope>NUCLEOTIDE SEQUENCE</scope>
    <source>
        <tissue evidence="10">Whole organism</tissue>
    </source>
</reference>
<evidence type="ECO:0000256" key="3">
    <source>
        <dbReference type="ARBA" id="ARBA00022448"/>
    </source>
</evidence>
<keyword evidence="4 8" id="KW-0812">Transmembrane</keyword>
<feature type="region of interest" description="Disordered" evidence="7">
    <location>
        <begin position="535"/>
        <end position="554"/>
    </location>
</feature>
<dbReference type="PANTHER" id="PTHR23511:SF37">
    <property type="entry name" value="MAJOR FACILITATOR SUPERFAMILY (MFS) PROFILE DOMAIN-CONTAINING PROTEIN-RELATED"/>
    <property type="match status" value="1"/>
</dbReference>
<dbReference type="Pfam" id="PF07690">
    <property type="entry name" value="MFS_1"/>
    <property type="match status" value="1"/>
</dbReference>
<evidence type="ECO:0000256" key="4">
    <source>
        <dbReference type="ARBA" id="ARBA00022692"/>
    </source>
</evidence>
<dbReference type="InterPro" id="IPR020846">
    <property type="entry name" value="MFS_dom"/>
</dbReference>
<feature type="transmembrane region" description="Helical" evidence="8">
    <location>
        <begin position="37"/>
        <end position="61"/>
    </location>
</feature>
<feature type="transmembrane region" description="Helical" evidence="8">
    <location>
        <begin position="314"/>
        <end position="334"/>
    </location>
</feature>
<feature type="transmembrane region" description="Helical" evidence="8">
    <location>
        <begin position="476"/>
        <end position="499"/>
    </location>
</feature>
<feature type="transmembrane region" description="Helical" evidence="8">
    <location>
        <begin position="105"/>
        <end position="122"/>
    </location>
</feature>
<keyword evidence="3" id="KW-0813">Transport</keyword>
<evidence type="ECO:0000256" key="1">
    <source>
        <dbReference type="ARBA" id="ARBA00004141"/>
    </source>
</evidence>
<feature type="transmembrane region" description="Helical" evidence="8">
    <location>
        <begin position="163"/>
        <end position="184"/>
    </location>
</feature>
<dbReference type="Gene3D" id="1.20.1250.20">
    <property type="entry name" value="MFS general substrate transporter like domains"/>
    <property type="match status" value="1"/>
</dbReference>
<evidence type="ECO:0000256" key="7">
    <source>
        <dbReference type="SAM" id="MobiDB-lite"/>
    </source>
</evidence>
<dbReference type="InterPro" id="IPR005828">
    <property type="entry name" value="MFS_sugar_transport-like"/>
</dbReference>
<comment type="subcellular location">
    <subcellularLocation>
        <location evidence="1">Membrane</location>
        <topology evidence="1">Multi-pass membrane protein</topology>
    </subcellularLocation>
</comment>
<comment type="similarity">
    <text evidence="2">Belongs to the major facilitator superfamily.</text>
</comment>
<feature type="transmembrane region" description="Helical" evidence="8">
    <location>
        <begin position="444"/>
        <end position="464"/>
    </location>
</feature>
<feature type="transmembrane region" description="Helical" evidence="8">
    <location>
        <begin position="505"/>
        <end position="524"/>
    </location>
</feature>
<organism evidence="10">
    <name type="scientific">Culicoides sonorensis</name>
    <name type="common">Biting midge</name>
    <dbReference type="NCBI Taxonomy" id="179676"/>
    <lineage>
        <taxon>Eukaryota</taxon>
        <taxon>Metazoa</taxon>
        <taxon>Ecdysozoa</taxon>
        <taxon>Arthropoda</taxon>
        <taxon>Hexapoda</taxon>
        <taxon>Insecta</taxon>
        <taxon>Pterygota</taxon>
        <taxon>Neoptera</taxon>
        <taxon>Endopterygota</taxon>
        <taxon>Diptera</taxon>
        <taxon>Nematocera</taxon>
        <taxon>Chironomoidea</taxon>
        <taxon>Ceratopogonidae</taxon>
        <taxon>Ceratopogoninae</taxon>
        <taxon>Culicoides</taxon>
        <taxon>Monoculicoides</taxon>
    </lineage>
</organism>
<evidence type="ECO:0000313" key="10">
    <source>
        <dbReference type="EMBL" id="SSX07668.1"/>
    </source>
</evidence>
<feature type="transmembrane region" description="Helical" evidence="8">
    <location>
        <begin position="395"/>
        <end position="413"/>
    </location>
</feature>
<protein>
    <submittedName>
        <fullName evidence="10">CSON015013 protein</fullName>
    </submittedName>
</protein>
<keyword evidence="6 8" id="KW-0472">Membrane</keyword>